<evidence type="ECO:0000256" key="3">
    <source>
        <dbReference type="ARBA" id="ARBA00004906"/>
    </source>
</evidence>
<dbReference type="Gene3D" id="3.30.40.10">
    <property type="entry name" value="Zinc/RING finger domain, C3HC4 (zinc finger)"/>
    <property type="match status" value="1"/>
</dbReference>
<dbReference type="FunFam" id="3.30.40.10:FF:000051">
    <property type="entry name" value="RBR-type E3 ubiquitin transferase"/>
    <property type="match status" value="1"/>
</dbReference>
<keyword evidence="6" id="KW-0812">Transmembrane</keyword>
<dbReference type="Pfam" id="PF22191">
    <property type="entry name" value="IBR_1"/>
    <property type="match status" value="1"/>
</dbReference>
<evidence type="ECO:0000256" key="2">
    <source>
        <dbReference type="ARBA" id="ARBA00004167"/>
    </source>
</evidence>
<dbReference type="InterPro" id="IPR044066">
    <property type="entry name" value="TRIAD_supradom"/>
</dbReference>
<keyword evidence="10" id="KW-0833">Ubl conjugation pathway</keyword>
<proteinExistence type="predicted"/>
<dbReference type="Gene3D" id="1.20.120.1750">
    <property type="match status" value="1"/>
</dbReference>
<dbReference type="GO" id="GO:0061630">
    <property type="term" value="F:ubiquitin protein ligase activity"/>
    <property type="evidence" value="ECO:0007669"/>
    <property type="project" value="UniProtKB-EC"/>
</dbReference>
<dbReference type="PANTHER" id="PTHR22770">
    <property type="entry name" value="UBIQUITIN CONJUGATING ENZYME 7 INTERACTING PROTEIN-RELATED"/>
    <property type="match status" value="1"/>
</dbReference>
<organism evidence="18 19">
    <name type="scientific">Stentor coeruleus</name>
    <dbReference type="NCBI Taxonomy" id="5963"/>
    <lineage>
        <taxon>Eukaryota</taxon>
        <taxon>Sar</taxon>
        <taxon>Alveolata</taxon>
        <taxon>Ciliophora</taxon>
        <taxon>Postciliodesmatophora</taxon>
        <taxon>Heterotrichea</taxon>
        <taxon>Heterotrichida</taxon>
        <taxon>Stentoridae</taxon>
        <taxon>Stentor</taxon>
    </lineage>
</organism>
<feature type="domain" description="RING-type" evidence="16">
    <location>
        <begin position="299"/>
        <end position="346"/>
    </location>
</feature>
<keyword evidence="8" id="KW-0677">Repeat</keyword>
<dbReference type="Proteomes" id="UP000187209">
    <property type="component" value="Unassembled WGS sequence"/>
</dbReference>
<dbReference type="GO" id="GO:0005737">
    <property type="term" value="C:cytoplasm"/>
    <property type="evidence" value="ECO:0007669"/>
    <property type="project" value="UniProtKB-ARBA"/>
</dbReference>
<keyword evidence="7" id="KW-0479">Metal-binding</keyword>
<name>A0A1R2BCN4_9CILI</name>
<evidence type="ECO:0000256" key="4">
    <source>
        <dbReference type="ARBA" id="ARBA00012251"/>
    </source>
</evidence>
<evidence type="ECO:0000313" key="19">
    <source>
        <dbReference type="Proteomes" id="UP000187209"/>
    </source>
</evidence>
<dbReference type="CDD" id="cd20335">
    <property type="entry name" value="BRcat_RBR"/>
    <property type="match status" value="1"/>
</dbReference>
<keyword evidence="5" id="KW-0808">Transferase</keyword>
<dbReference type="EMBL" id="MPUH01000745">
    <property type="protein sequence ID" value="OMJ74526.1"/>
    <property type="molecule type" value="Genomic_DNA"/>
</dbReference>
<accession>A0A1R2BCN4</accession>
<keyword evidence="19" id="KW-1185">Reference proteome</keyword>
<evidence type="ECO:0000256" key="9">
    <source>
        <dbReference type="ARBA" id="ARBA00022771"/>
    </source>
</evidence>
<evidence type="ECO:0000259" key="17">
    <source>
        <dbReference type="PROSITE" id="PS51873"/>
    </source>
</evidence>
<keyword evidence="11" id="KW-0862">Zinc</keyword>
<evidence type="ECO:0000313" key="18">
    <source>
        <dbReference type="EMBL" id="OMJ74526.1"/>
    </source>
</evidence>
<evidence type="ECO:0000256" key="14">
    <source>
        <dbReference type="PROSITE-ProRule" id="PRU00175"/>
    </source>
</evidence>
<evidence type="ECO:0000256" key="6">
    <source>
        <dbReference type="ARBA" id="ARBA00022692"/>
    </source>
</evidence>
<dbReference type="SUPFAM" id="SSF57850">
    <property type="entry name" value="RING/U-box"/>
    <property type="match status" value="3"/>
</dbReference>
<dbReference type="PROSITE" id="PS50089">
    <property type="entry name" value="ZF_RING_2"/>
    <property type="match status" value="1"/>
</dbReference>
<dbReference type="SMART" id="SM00184">
    <property type="entry name" value="RING"/>
    <property type="match status" value="3"/>
</dbReference>
<dbReference type="AlphaFoldDB" id="A0A1R2BCN4"/>
<evidence type="ECO:0000256" key="11">
    <source>
        <dbReference type="ARBA" id="ARBA00022833"/>
    </source>
</evidence>
<dbReference type="EC" id="2.3.2.31" evidence="4"/>
<dbReference type="GO" id="GO:0008270">
    <property type="term" value="F:zinc ion binding"/>
    <property type="evidence" value="ECO:0007669"/>
    <property type="project" value="UniProtKB-KW"/>
</dbReference>
<evidence type="ECO:0000256" key="15">
    <source>
        <dbReference type="SAM" id="MobiDB-lite"/>
    </source>
</evidence>
<evidence type="ECO:0000256" key="12">
    <source>
        <dbReference type="ARBA" id="ARBA00022989"/>
    </source>
</evidence>
<keyword evidence="13" id="KW-0472">Membrane</keyword>
<comment type="subcellular location">
    <subcellularLocation>
        <location evidence="2">Membrane</location>
        <topology evidence="2">Single-pass membrane protein</topology>
    </subcellularLocation>
</comment>
<feature type="compositionally biased region" description="Polar residues" evidence="15">
    <location>
        <begin position="182"/>
        <end position="202"/>
    </location>
</feature>
<reference evidence="18 19" key="1">
    <citation type="submission" date="2016-11" db="EMBL/GenBank/DDBJ databases">
        <title>The macronuclear genome of Stentor coeruleus: a giant cell with tiny introns.</title>
        <authorList>
            <person name="Slabodnick M."/>
            <person name="Ruby J.G."/>
            <person name="Reiff S.B."/>
            <person name="Swart E.C."/>
            <person name="Gosai S."/>
            <person name="Prabakaran S."/>
            <person name="Witkowska E."/>
            <person name="Larue G.E."/>
            <person name="Fisher S."/>
            <person name="Freeman R.M."/>
            <person name="Gunawardena J."/>
            <person name="Chu W."/>
            <person name="Stover N.A."/>
            <person name="Gregory B.D."/>
            <person name="Nowacki M."/>
            <person name="Derisi J."/>
            <person name="Roy S.W."/>
            <person name="Marshall W.F."/>
            <person name="Sood P."/>
        </authorList>
    </citation>
    <scope>NUCLEOTIDE SEQUENCE [LARGE SCALE GENOMIC DNA]</scope>
    <source>
        <strain evidence="18">WM001</strain>
    </source>
</reference>
<dbReference type="PROSITE" id="PS00518">
    <property type="entry name" value="ZF_RING_1"/>
    <property type="match status" value="1"/>
</dbReference>
<dbReference type="InterPro" id="IPR018957">
    <property type="entry name" value="Znf_C3HC4_RING-type"/>
</dbReference>
<dbReference type="GO" id="GO:0031090">
    <property type="term" value="C:organelle membrane"/>
    <property type="evidence" value="ECO:0007669"/>
    <property type="project" value="UniProtKB-ARBA"/>
</dbReference>
<dbReference type="GO" id="GO:0097039">
    <property type="term" value="P:protein linear polyubiquitination"/>
    <property type="evidence" value="ECO:0007669"/>
    <property type="project" value="TreeGrafter"/>
</dbReference>
<evidence type="ECO:0000256" key="5">
    <source>
        <dbReference type="ARBA" id="ARBA00022679"/>
    </source>
</evidence>
<feature type="region of interest" description="Disordered" evidence="15">
    <location>
        <begin position="181"/>
        <end position="210"/>
    </location>
</feature>
<dbReference type="InterPro" id="IPR001841">
    <property type="entry name" value="Znf_RING"/>
</dbReference>
<protein>
    <recommendedName>
        <fullName evidence="4">RBR-type E3 ubiquitin transferase</fullName>
        <ecNumber evidence="4">2.3.2.31</ecNumber>
    </recommendedName>
</protein>
<dbReference type="OrthoDB" id="301105at2759"/>
<dbReference type="GO" id="GO:0000151">
    <property type="term" value="C:ubiquitin ligase complex"/>
    <property type="evidence" value="ECO:0007669"/>
    <property type="project" value="TreeGrafter"/>
</dbReference>
<sequence length="508" mass="59356">MFCKWKIDEAARKNRLEQYIRLFEKEVNRIPQNNLLIQDLFQSINYFKSQDLIQIEPDNLSDKSPDHSMNPLLKNNPSPFVAQRQDFSEPRYRNTQELQNKPFENFNRRFPNEQKRVQESKPSLNNQSNYTGASIYQKSPIIQIEPYKKAGIPDYSQPKNFQQILEKNPSISRQDITKTLEKNPSISRQDITKTSSFIGENSQDTRPKDQRISSKKCSKCNADGITDECAHKLCRGCLKKEYFRISKGSFMGRMKCTECDIEIDVNKHIGVQIKKERIESIERLKRQFLLDATSSHFECQICNEQILVNESITLPCDHRFCEPCTKDFFTEKIKSNRLKEIKCPNCLKDIDYDVIRANVDKITFDLYCTLQTREYRPKDPNVYLKECYKCGQFAEIPRNLTIFTCPGCKNEYCPQCNYNHRGKSCKEYQMSTRIAYKSENLIYCPACKEAIEIDNSGCNFMKCQWGACEISFCSLCLEILDENMHYKHYKKSGPFGVTCNKLDGILDE</sequence>
<dbReference type="PANTHER" id="PTHR22770:SF13">
    <property type="entry name" value="RING-TYPE DOMAIN-CONTAINING PROTEIN"/>
    <property type="match status" value="1"/>
</dbReference>
<evidence type="ECO:0000256" key="10">
    <source>
        <dbReference type="ARBA" id="ARBA00022786"/>
    </source>
</evidence>
<keyword evidence="12" id="KW-1133">Transmembrane helix</keyword>
<dbReference type="PROSITE" id="PS51873">
    <property type="entry name" value="TRIAD"/>
    <property type="match status" value="1"/>
</dbReference>
<comment type="catalytic activity">
    <reaction evidence="1">
        <text>[E2 ubiquitin-conjugating enzyme]-S-ubiquitinyl-L-cysteine + [acceptor protein]-L-lysine = [E2 ubiquitin-conjugating enzyme]-L-cysteine + [acceptor protein]-N(6)-ubiquitinyl-L-lysine.</text>
        <dbReference type="EC" id="2.3.2.31"/>
    </reaction>
</comment>
<evidence type="ECO:0000259" key="16">
    <source>
        <dbReference type="PROSITE" id="PS50089"/>
    </source>
</evidence>
<dbReference type="GO" id="GO:0043161">
    <property type="term" value="P:proteasome-mediated ubiquitin-dependent protein catabolic process"/>
    <property type="evidence" value="ECO:0007669"/>
    <property type="project" value="TreeGrafter"/>
</dbReference>
<keyword evidence="9 14" id="KW-0863">Zinc-finger</keyword>
<dbReference type="InterPro" id="IPR017907">
    <property type="entry name" value="Znf_RING_CS"/>
</dbReference>
<feature type="domain" description="RING-type" evidence="17">
    <location>
        <begin position="295"/>
        <end position="503"/>
    </location>
</feature>
<dbReference type="InterPro" id="IPR013083">
    <property type="entry name" value="Znf_RING/FYVE/PHD"/>
</dbReference>
<gene>
    <name evidence="18" type="ORF">SteCoe_26528</name>
</gene>
<comment type="pathway">
    <text evidence="3">Protein modification; protein ubiquitination.</text>
</comment>
<dbReference type="Pfam" id="PF00097">
    <property type="entry name" value="zf-C3HC4"/>
    <property type="match status" value="1"/>
</dbReference>
<evidence type="ECO:0000256" key="1">
    <source>
        <dbReference type="ARBA" id="ARBA00001798"/>
    </source>
</evidence>
<dbReference type="GO" id="GO:0043130">
    <property type="term" value="F:ubiquitin binding"/>
    <property type="evidence" value="ECO:0007669"/>
    <property type="project" value="TreeGrafter"/>
</dbReference>
<evidence type="ECO:0000256" key="7">
    <source>
        <dbReference type="ARBA" id="ARBA00022723"/>
    </source>
</evidence>
<comment type="caution">
    <text evidence="18">The sequence shown here is derived from an EMBL/GenBank/DDBJ whole genome shotgun (WGS) entry which is preliminary data.</text>
</comment>
<evidence type="ECO:0000256" key="13">
    <source>
        <dbReference type="ARBA" id="ARBA00023136"/>
    </source>
</evidence>
<evidence type="ECO:0000256" key="8">
    <source>
        <dbReference type="ARBA" id="ARBA00022737"/>
    </source>
</evidence>
<dbReference type="InterPro" id="IPR051628">
    <property type="entry name" value="LUBAC_E3_Ligases"/>
</dbReference>